<dbReference type="Proteomes" id="UP001224418">
    <property type="component" value="Unassembled WGS sequence"/>
</dbReference>
<gene>
    <name evidence="2" type="ORF">QOZ93_001413</name>
</gene>
<protein>
    <submittedName>
        <fullName evidence="2">RND superfamily exporter protein</fullName>
    </submittedName>
</protein>
<keyword evidence="1" id="KW-0812">Transmembrane</keyword>
<keyword evidence="3" id="KW-1185">Reference proteome</keyword>
<evidence type="ECO:0000313" key="2">
    <source>
        <dbReference type="EMBL" id="MDQ0479672.1"/>
    </source>
</evidence>
<proteinExistence type="predicted"/>
<keyword evidence="1" id="KW-0472">Membrane</keyword>
<name>A0ABU0JRF1_HATLI</name>
<organism evidence="2 3">
    <name type="scientific">Hathewaya limosa</name>
    <name type="common">Clostridium limosum</name>
    <dbReference type="NCBI Taxonomy" id="1536"/>
    <lineage>
        <taxon>Bacteria</taxon>
        <taxon>Bacillati</taxon>
        <taxon>Bacillota</taxon>
        <taxon>Clostridia</taxon>
        <taxon>Eubacteriales</taxon>
        <taxon>Clostridiaceae</taxon>
        <taxon>Hathewaya</taxon>
    </lineage>
</organism>
<dbReference type="RefSeq" id="WP_307355665.1">
    <property type="nucleotide sequence ID" value="NZ_BAAACJ010000005.1"/>
</dbReference>
<sequence>MSNKKKFLIFTPIFLVIIFSISYLITANKLNNRSVSSNKINSVEKDERVDLDQKAKSIKIIYESLYLKPHENSNKAIVDEYVEKFDKEKDIISNMSKDQILAAFKKGDYRLKDIERNKIVFSRKVNKYKYSPNKYVIGINSGYLAIFKSNSNGKLILESTKDITNIKIDTLTEGDIELLEMGDKIYEFNSKEDALEGLHGMFTT</sequence>
<comment type="caution">
    <text evidence="2">The sequence shown here is derived from an EMBL/GenBank/DDBJ whole genome shotgun (WGS) entry which is preliminary data.</text>
</comment>
<evidence type="ECO:0000313" key="3">
    <source>
        <dbReference type="Proteomes" id="UP001224418"/>
    </source>
</evidence>
<evidence type="ECO:0000256" key="1">
    <source>
        <dbReference type="SAM" id="Phobius"/>
    </source>
</evidence>
<reference evidence="2 3" key="1">
    <citation type="submission" date="2023-07" db="EMBL/GenBank/DDBJ databases">
        <title>Genomic Encyclopedia of Type Strains, Phase IV (KMG-IV): sequencing the most valuable type-strain genomes for metagenomic binning, comparative biology and taxonomic classification.</title>
        <authorList>
            <person name="Goeker M."/>
        </authorList>
    </citation>
    <scope>NUCLEOTIDE SEQUENCE [LARGE SCALE GENOMIC DNA]</scope>
    <source>
        <strain evidence="2 3">DSM 1400</strain>
    </source>
</reference>
<accession>A0ABU0JRF1</accession>
<dbReference type="EMBL" id="JAUSWN010000010">
    <property type="protein sequence ID" value="MDQ0479672.1"/>
    <property type="molecule type" value="Genomic_DNA"/>
</dbReference>
<feature type="transmembrane region" description="Helical" evidence="1">
    <location>
        <begin position="7"/>
        <end position="25"/>
    </location>
</feature>
<keyword evidence="1" id="KW-1133">Transmembrane helix</keyword>